<dbReference type="FunCoup" id="A0A6P7H6B5">
    <property type="interactions" value="1"/>
</dbReference>
<feature type="domain" description="DDE Tnp4" evidence="8">
    <location>
        <begin position="45"/>
        <end position="209"/>
    </location>
</feature>
<organism evidence="9">
    <name type="scientific">Diabrotica virgifera virgifera</name>
    <name type="common">western corn rootworm</name>
    <dbReference type="NCBI Taxonomy" id="50390"/>
    <lineage>
        <taxon>Eukaryota</taxon>
        <taxon>Metazoa</taxon>
        <taxon>Ecdysozoa</taxon>
        <taxon>Arthropoda</taxon>
        <taxon>Hexapoda</taxon>
        <taxon>Insecta</taxon>
        <taxon>Pterygota</taxon>
        <taxon>Neoptera</taxon>
        <taxon>Endopterygota</taxon>
        <taxon>Coleoptera</taxon>
        <taxon>Polyphaga</taxon>
        <taxon>Cucujiformia</taxon>
        <taxon>Chrysomeloidea</taxon>
        <taxon>Chrysomelidae</taxon>
        <taxon>Galerucinae</taxon>
        <taxon>Diabroticina</taxon>
        <taxon>Diabroticites</taxon>
        <taxon>Diabrotica</taxon>
    </lineage>
</organism>
<dbReference type="GO" id="GO:0016787">
    <property type="term" value="F:hydrolase activity"/>
    <property type="evidence" value="ECO:0007669"/>
    <property type="project" value="UniProtKB-KW"/>
</dbReference>
<dbReference type="InterPro" id="IPR027806">
    <property type="entry name" value="HARBI1_dom"/>
</dbReference>
<dbReference type="PANTHER" id="PTHR22930">
    <property type="match status" value="1"/>
</dbReference>
<keyword evidence="5" id="KW-0479">Metal-binding</keyword>
<dbReference type="GO" id="GO:0046872">
    <property type="term" value="F:metal ion binding"/>
    <property type="evidence" value="ECO:0007669"/>
    <property type="project" value="UniProtKB-KW"/>
</dbReference>
<dbReference type="AlphaFoldDB" id="A0A6P7H6B5"/>
<dbReference type="InterPro" id="IPR045249">
    <property type="entry name" value="HARBI1-like"/>
</dbReference>
<comment type="cofactor">
    <cofactor evidence="1">
        <name>a divalent metal cation</name>
        <dbReference type="ChEBI" id="CHEBI:60240"/>
    </cofactor>
</comment>
<dbReference type="RefSeq" id="XP_028154107.1">
    <property type="nucleotide sequence ID" value="XM_028298306.1"/>
</dbReference>
<evidence type="ECO:0000256" key="7">
    <source>
        <dbReference type="ARBA" id="ARBA00023242"/>
    </source>
</evidence>
<evidence type="ECO:0000256" key="3">
    <source>
        <dbReference type="ARBA" id="ARBA00006958"/>
    </source>
</evidence>
<evidence type="ECO:0000256" key="4">
    <source>
        <dbReference type="ARBA" id="ARBA00022722"/>
    </source>
</evidence>
<protein>
    <submittedName>
        <fullName evidence="9">Uncharacterized protein LOC114347625</fullName>
    </submittedName>
</protein>
<name>A0A6P7H6B5_DIAVI</name>
<dbReference type="GO" id="GO:0004518">
    <property type="term" value="F:nuclease activity"/>
    <property type="evidence" value="ECO:0007669"/>
    <property type="project" value="UniProtKB-KW"/>
</dbReference>
<evidence type="ECO:0000313" key="9">
    <source>
        <dbReference type="RefSeq" id="XP_028154107.1"/>
    </source>
</evidence>
<gene>
    <name evidence="9" type="primary">LOC114347625</name>
</gene>
<sequence length="275" mass="31604">MKLYRAIYTSLKEIYLKTPTSCNEWLNIAKGFEEMWQFPNCIGALDGKHIMFRPPISAGSYYYNYKGNHSIVLLAMCDSAYRFTYYNLEINGRISDGGVFRESNLSGALANNSLNLPPNRALPSRTSKIPYVLIADDVFPLTNRIMKPYPNRGLSDYEKIFNYRLSRARRMIESSFGILANRFRVLLNPINLNVDKLEKIILACLALHNLLVSENFKAYVEQDESQIIFSNRLSNQAGNRLTDNAQNIRNEFKEYFNSNSGSVDWQNAAIQRCNM</sequence>
<dbReference type="PANTHER" id="PTHR22930:SF269">
    <property type="entry name" value="NUCLEASE HARBI1-LIKE PROTEIN"/>
    <property type="match status" value="1"/>
</dbReference>
<evidence type="ECO:0000256" key="5">
    <source>
        <dbReference type="ARBA" id="ARBA00022723"/>
    </source>
</evidence>
<comment type="similarity">
    <text evidence="3">Belongs to the HARBI1 family.</text>
</comment>
<keyword evidence="7" id="KW-0539">Nucleus</keyword>
<dbReference type="InParanoid" id="A0A6P7H6B5"/>
<keyword evidence="4" id="KW-0540">Nuclease</keyword>
<comment type="subcellular location">
    <subcellularLocation>
        <location evidence="2">Nucleus</location>
    </subcellularLocation>
</comment>
<dbReference type="Pfam" id="PF13359">
    <property type="entry name" value="DDE_Tnp_4"/>
    <property type="match status" value="1"/>
</dbReference>
<dbReference type="GO" id="GO:0005634">
    <property type="term" value="C:nucleus"/>
    <property type="evidence" value="ECO:0007669"/>
    <property type="project" value="UniProtKB-SubCell"/>
</dbReference>
<proteinExistence type="inferred from homology"/>
<evidence type="ECO:0000256" key="2">
    <source>
        <dbReference type="ARBA" id="ARBA00004123"/>
    </source>
</evidence>
<reference evidence="9" key="1">
    <citation type="submission" date="2025-08" db="UniProtKB">
        <authorList>
            <consortium name="RefSeq"/>
        </authorList>
    </citation>
    <scope>IDENTIFICATION</scope>
    <source>
        <tissue evidence="9">Whole insect</tissue>
    </source>
</reference>
<evidence type="ECO:0000259" key="8">
    <source>
        <dbReference type="Pfam" id="PF13359"/>
    </source>
</evidence>
<accession>A0A6P7H6B5</accession>
<evidence type="ECO:0000256" key="6">
    <source>
        <dbReference type="ARBA" id="ARBA00022801"/>
    </source>
</evidence>
<keyword evidence="6" id="KW-0378">Hydrolase</keyword>
<evidence type="ECO:0000256" key="1">
    <source>
        <dbReference type="ARBA" id="ARBA00001968"/>
    </source>
</evidence>